<keyword evidence="8" id="KW-0067">ATP-binding</keyword>
<evidence type="ECO:0000256" key="3">
    <source>
        <dbReference type="ARBA" id="ARBA00022516"/>
    </source>
</evidence>
<dbReference type="InterPro" id="IPR027417">
    <property type="entry name" value="P-loop_NTPase"/>
</dbReference>
<dbReference type="EMBL" id="OB663618">
    <property type="protein sequence ID" value="CAD7231536.1"/>
    <property type="molecule type" value="Genomic_DNA"/>
</dbReference>
<dbReference type="Pfam" id="PF02606">
    <property type="entry name" value="LpxK"/>
    <property type="match status" value="1"/>
</dbReference>
<evidence type="ECO:0000256" key="5">
    <source>
        <dbReference type="ARBA" id="ARBA00022679"/>
    </source>
</evidence>
<dbReference type="PANTHER" id="PTHR42724:SF1">
    <property type="entry name" value="TETRAACYLDISACCHARIDE 4'-KINASE, MITOCHONDRIAL-RELATED"/>
    <property type="match status" value="1"/>
</dbReference>
<dbReference type="InterPro" id="IPR003758">
    <property type="entry name" value="LpxK"/>
</dbReference>
<dbReference type="AlphaFoldDB" id="A0A7R8ZNV0"/>
<dbReference type="NCBIfam" id="TIGR00682">
    <property type="entry name" value="lpxK"/>
    <property type="match status" value="1"/>
</dbReference>
<keyword evidence="5" id="KW-0808">Transferase</keyword>
<proteinExistence type="predicted"/>
<feature type="non-terminal residue" evidence="10">
    <location>
        <position position="266"/>
    </location>
</feature>
<evidence type="ECO:0000256" key="9">
    <source>
        <dbReference type="ARBA" id="ARBA00023098"/>
    </source>
</evidence>
<dbReference type="OrthoDB" id="10266567at2759"/>
<keyword evidence="9" id="KW-0443">Lipid metabolism</keyword>
<dbReference type="UniPathway" id="UPA00359">
    <property type="reaction ID" value="UER00482"/>
</dbReference>
<evidence type="ECO:0000313" key="10">
    <source>
        <dbReference type="EMBL" id="CAD7231536.1"/>
    </source>
</evidence>
<evidence type="ECO:0000256" key="2">
    <source>
        <dbReference type="ARBA" id="ARBA00012071"/>
    </source>
</evidence>
<reference evidence="10" key="1">
    <citation type="submission" date="2020-11" db="EMBL/GenBank/DDBJ databases">
        <authorList>
            <person name="Tran Van P."/>
        </authorList>
    </citation>
    <scope>NUCLEOTIDE SEQUENCE</scope>
</reference>
<keyword evidence="6" id="KW-0547">Nucleotide-binding</keyword>
<dbReference type="GO" id="GO:0009029">
    <property type="term" value="F:lipid-A 4'-kinase activity"/>
    <property type="evidence" value="ECO:0007669"/>
    <property type="project" value="UniProtKB-EC"/>
</dbReference>
<evidence type="ECO:0000256" key="4">
    <source>
        <dbReference type="ARBA" id="ARBA00022556"/>
    </source>
</evidence>
<dbReference type="EC" id="2.7.1.130" evidence="2"/>
<name>A0A7R8ZNV0_9CRUS</name>
<evidence type="ECO:0000256" key="8">
    <source>
        <dbReference type="ARBA" id="ARBA00022840"/>
    </source>
</evidence>
<protein>
    <recommendedName>
        <fullName evidence="2">tetraacyldisaccharide 4'-kinase</fullName>
        <ecNumber evidence="2">2.7.1.130</ecNumber>
    </recommendedName>
</protein>
<dbReference type="PANTHER" id="PTHR42724">
    <property type="entry name" value="TETRAACYLDISACCHARIDE 4'-KINASE"/>
    <property type="match status" value="1"/>
</dbReference>
<sequence length="266" mass="29542">MGGGGKTPLVFAIASFLQSRGLKVAIVSRGYGGKARNSCNIVSDGREVLLDVREAGDEPFLLAKRLPGVSVLTGKKRIHPCRYAVDRLACEVIVLDDGFQHMAVERDLDLVLFSSTLPFSLLHVLPGGYLREPFAALSRADCFLLTGYDDIPHDIKNKYVRKIFSRWPRIPVTTLQYSLTALTDQSFSTQALTDLPQPAFAFCGIASPDSFSRSLRRLGIKLVGFKSFPDHMNYSKQILEKIHARARESKARCLLTTEKDLVKLRA</sequence>
<dbReference type="GO" id="GO:0005524">
    <property type="term" value="F:ATP binding"/>
    <property type="evidence" value="ECO:0007669"/>
    <property type="project" value="UniProtKB-KW"/>
</dbReference>
<accession>A0A7R8ZNV0</accession>
<dbReference type="SUPFAM" id="SSF52540">
    <property type="entry name" value="P-loop containing nucleoside triphosphate hydrolases"/>
    <property type="match status" value="1"/>
</dbReference>
<dbReference type="GO" id="GO:0005886">
    <property type="term" value="C:plasma membrane"/>
    <property type="evidence" value="ECO:0007669"/>
    <property type="project" value="TreeGrafter"/>
</dbReference>
<evidence type="ECO:0000256" key="1">
    <source>
        <dbReference type="ARBA" id="ARBA00004870"/>
    </source>
</evidence>
<dbReference type="GO" id="GO:0009245">
    <property type="term" value="P:lipid A biosynthetic process"/>
    <property type="evidence" value="ECO:0007669"/>
    <property type="project" value="UniProtKB-KW"/>
</dbReference>
<evidence type="ECO:0000256" key="7">
    <source>
        <dbReference type="ARBA" id="ARBA00022777"/>
    </source>
</evidence>
<comment type="pathway">
    <text evidence="1">Glycolipid biosynthesis; lipid IV(A) biosynthesis; lipid IV(A) from (3R)-3-hydroxytetradecanoyl-[acyl-carrier-protein] and UDP-N-acetyl-alpha-D-glucosamine: step 6/6.</text>
</comment>
<organism evidence="10">
    <name type="scientific">Cyprideis torosa</name>
    <dbReference type="NCBI Taxonomy" id="163714"/>
    <lineage>
        <taxon>Eukaryota</taxon>
        <taxon>Metazoa</taxon>
        <taxon>Ecdysozoa</taxon>
        <taxon>Arthropoda</taxon>
        <taxon>Crustacea</taxon>
        <taxon>Oligostraca</taxon>
        <taxon>Ostracoda</taxon>
        <taxon>Podocopa</taxon>
        <taxon>Podocopida</taxon>
        <taxon>Cytherocopina</taxon>
        <taxon>Cytheroidea</taxon>
        <taxon>Cytherideidae</taxon>
        <taxon>Cyprideis</taxon>
    </lineage>
</organism>
<keyword evidence="7" id="KW-0418">Kinase</keyword>
<evidence type="ECO:0000256" key="6">
    <source>
        <dbReference type="ARBA" id="ARBA00022741"/>
    </source>
</evidence>
<gene>
    <name evidence="10" type="ORF">CTOB1V02_LOCUS9383</name>
</gene>
<keyword evidence="4" id="KW-0441">Lipid A biosynthesis</keyword>
<keyword evidence="3" id="KW-0444">Lipid biosynthesis</keyword>